<dbReference type="InterPro" id="IPR057742">
    <property type="entry name" value="Speedy_E"/>
</dbReference>
<proteinExistence type="inferred from homology"/>
<dbReference type="PANTHER" id="PTHR31156">
    <property type="entry name" value="WBSCR19-LIKE PROTEIN"/>
    <property type="match status" value="1"/>
</dbReference>
<protein>
    <submittedName>
        <fullName evidence="3">Uncharacterized protein</fullName>
    </submittedName>
</protein>
<dbReference type="AlphaFoldDB" id="A0A7N4NP58"/>
<keyword evidence="4" id="KW-1185">Reference proteome</keyword>
<evidence type="ECO:0000313" key="4">
    <source>
        <dbReference type="Proteomes" id="UP000007648"/>
    </source>
</evidence>
<sequence>MEEKEPQPRSSKRRAREKQSALSIRHFTRTREMTAGPRTSGEDSREATEEHGHGHGSETTGRRERKRRRYEWTVTEVKDTGIKMKRRRVAPFNSRDLVVLYQLLKNPIIKKFLKTDVKYLTNPKTLLSLVVDYFGLLGFRDQPYSSVHFCMALYSACQLDKVDQSFKWYMLSVILGSNWPKRSSKKKWPMQIEILMVIVWKAWVKQVVSNEVNVQNSGEDLG</sequence>
<name>A0A7N4NP58_SARHA</name>
<dbReference type="GO" id="GO:0019901">
    <property type="term" value="F:protein kinase binding"/>
    <property type="evidence" value="ECO:0007669"/>
    <property type="project" value="InterPro"/>
</dbReference>
<reference evidence="3 4" key="1">
    <citation type="journal article" date="2011" name="Proc. Natl. Acad. Sci. U.S.A.">
        <title>Genetic diversity and population structure of the endangered marsupial Sarcophilus harrisii (Tasmanian devil).</title>
        <authorList>
            <person name="Miller W."/>
            <person name="Hayes V.M."/>
            <person name="Ratan A."/>
            <person name="Petersen D.C."/>
            <person name="Wittekindt N.E."/>
            <person name="Miller J."/>
            <person name="Walenz B."/>
            <person name="Knight J."/>
            <person name="Qi J."/>
            <person name="Zhao F."/>
            <person name="Wang Q."/>
            <person name="Bedoya-Reina O.C."/>
            <person name="Katiyar N."/>
            <person name="Tomsho L.P."/>
            <person name="Kasson L.M."/>
            <person name="Hardie R.A."/>
            <person name="Woodbridge P."/>
            <person name="Tindall E.A."/>
            <person name="Bertelsen M.F."/>
            <person name="Dixon D."/>
            <person name="Pyecroft S."/>
            <person name="Helgen K.M."/>
            <person name="Lesk A.M."/>
            <person name="Pringle T.H."/>
            <person name="Patterson N."/>
            <person name="Zhang Y."/>
            <person name="Kreiss A."/>
            <person name="Woods G.M."/>
            <person name="Jones M.E."/>
            <person name="Schuster S.C."/>
        </authorList>
    </citation>
    <scope>NUCLEOTIDE SEQUENCE [LARGE SCALE GENOMIC DNA]</scope>
</reference>
<organism evidence="3 4">
    <name type="scientific">Sarcophilus harrisii</name>
    <name type="common">Tasmanian devil</name>
    <name type="synonym">Sarcophilus laniarius</name>
    <dbReference type="NCBI Taxonomy" id="9305"/>
    <lineage>
        <taxon>Eukaryota</taxon>
        <taxon>Metazoa</taxon>
        <taxon>Chordata</taxon>
        <taxon>Craniata</taxon>
        <taxon>Vertebrata</taxon>
        <taxon>Euteleostomi</taxon>
        <taxon>Mammalia</taxon>
        <taxon>Metatheria</taxon>
        <taxon>Dasyuromorphia</taxon>
        <taxon>Dasyuridae</taxon>
        <taxon>Sarcophilus</taxon>
    </lineage>
</organism>
<comment type="similarity">
    <text evidence="1">Belongs to the Speedy/Ringo family.</text>
</comment>
<dbReference type="InterPro" id="IPR020984">
    <property type="entry name" value="Speedy"/>
</dbReference>
<evidence type="ECO:0000256" key="2">
    <source>
        <dbReference type="SAM" id="MobiDB-lite"/>
    </source>
</evidence>
<gene>
    <name evidence="3" type="primary">LOC100927726</name>
</gene>
<accession>A0A7N4NP58</accession>
<dbReference type="Proteomes" id="UP000007648">
    <property type="component" value="Unassembled WGS sequence"/>
</dbReference>
<dbReference type="Pfam" id="PF11357">
    <property type="entry name" value="Spy1"/>
    <property type="match status" value="1"/>
</dbReference>
<reference evidence="3" key="2">
    <citation type="submission" date="2025-08" db="UniProtKB">
        <authorList>
            <consortium name="Ensembl"/>
        </authorList>
    </citation>
    <scope>IDENTIFICATION</scope>
</reference>
<dbReference type="InParanoid" id="A0A7N4NP58"/>
<feature type="region of interest" description="Disordered" evidence="2">
    <location>
        <begin position="1"/>
        <end position="68"/>
    </location>
</feature>
<reference evidence="3" key="3">
    <citation type="submission" date="2025-09" db="UniProtKB">
        <authorList>
            <consortium name="Ensembl"/>
        </authorList>
    </citation>
    <scope>IDENTIFICATION</scope>
</reference>
<evidence type="ECO:0000256" key="1">
    <source>
        <dbReference type="ARBA" id="ARBA00010932"/>
    </source>
</evidence>
<feature type="compositionally biased region" description="Basic and acidic residues" evidence="2">
    <location>
        <begin position="40"/>
        <end position="62"/>
    </location>
</feature>
<dbReference type="Ensembl" id="ENSSHAT00000051133.1">
    <property type="protein sequence ID" value="ENSSHAP00000025868.1"/>
    <property type="gene ID" value="ENSSHAG00000008380.2"/>
</dbReference>
<evidence type="ECO:0000313" key="3">
    <source>
        <dbReference type="Ensembl" id="ENSSHAP00000025868.1"/>
    </source>
</evidence>